<dbReference type="PATRIC" id="fig|483937.3.peg.1108"/>
<dbReference type="AlphaFoldDB" id="A0A132TV45"/>
<dbReference type="OrthoDB" id="1749390at2"/>
<protein>
    <submittedName>
        <fullName evidence="2">Uncharacterized protein</fullName>
    </submittedName>
</protein>
<feature type="transmembrane region" description="Helical" evidence="1">
    <location>
        <begin position="122"/>
        <end position="145"/>
    </location>
</feature>
<evidence type="ECO:0000256" key="1">
    <source>
        <dbReference type="SAM" id="Phobius"/>
    </source>
</evidence>
<feature type="transmembrane region" description="Helical" evidence="1">
    <location>
        <begin position="21"/>
        <end position="44"/>
    </location>
</feature>
<name>A0A132TV45_9BACL</name>
<feature type="transmembrane region" description="Helical" evidence="1">
    <location>
        <begin position="91"/>
        <end position="116"/>
    </location>
</feature>
<keyword evidence="1" id="KW-1133">Transmembrane helix</keyword>
<dbReference type="EMBL" id="LIRB01000136">
    <property type="protein sequence ID" value="KWX75255.1"/>
    <property type="molecule type" value="Genomic_DNA"/>
</dbReference>
<comment type="caution">
    <text evidence="2">The sequence shown here is derived from an EMBL/GenBank/DDBJ whole genome shotgun (WGS) entry which is preliminary data.</text>
</comment>
<evidence type="ECO:0000313" key="3">
    <source>
        <dbReference type="Proteomes" id="UP000070475"/>
    </source>
</evidence>
<sequence>MSTAIFTKYSEIAKAQLKLTLWVNFLLALALALGTPVLFGIQYLDSRASSFVLERFLTFTGIILCTPLFFPEQDVAVKELIGSKYTPFTGVLLIRLMLALTVLLCLVSSFIGVMLLNHCVFAAGPFILGTFATALFLGSLGFLAYSLSDNLVAGYMLPTVYYILNMFSGEKLGNFYLFSLSKESMNEKYWLLGGALVLFAAGTAYRAIVRQVR</sequence>
<accession>A0A132TV45</accession>
<evidence type="ECO:0000313" key="2">
    <source>
        <dbReference type="EMBL" id="KWX75255.1"/>
    </source>
</evidence>
<dbReference type="RefSeq" id="WP_060861563.1">
    <property type="nucleotide sequence ID" value="NZ_LIRB01000136.1"/>
</dbReference>
<keyword evidence="3" id="KW-1185">Reference proteome</keyword>
<organism evidence="2 3">
    <name type="scientific">Paenibacillus riograndensis</name>
    <dbReference type="NCBI Taxonomy" id="483937"/>
    <lineage>
        <taxon>Bacteria</taxon>
        <taxon>Bacillati</taxon>
        <taxon>Bacillota</taxon>
        <taxon>Bacilli</taxon>
        <taxon>Bacillales</taxon>
        <taxon>Paenibacillaceae</taxon>
        <taxon>Paenibacillus</taxon>
        <taxon>Paenibacillus sonchi group</taxon>
    </lineage>
</organism>
<feature type="transmembrane region" description="Helical" evidence="1">
    <location>
        <begin position="152"/>
        <end position="169"/>
    </location>
</feature>
<reference evidence="2 3" key="1">
    <citation type="submission" date="2015-08" db="EMBL/GenBank/DDBJ databases">
        <title>Genomes of Paenibacillus riograndensis.</title>
        <authorList>
            <person name="Sant'Anna F.H."/>
            <person name="Souza R."/>
            <person name="Ambrosini A."/>
            <person name="Bach E."/>
            <person name="Fernandes G."/>
            <person name="Balsanelli E."/>
            <person name="Baura V.A."/>
            <person name="Pedrosa F.O."/>
            <person name="Souza E.M."/>
            <person name="Passaglia L."/>
        </authorList>
    </citation>
    <scope>NUCLEOTIDE SEQUENCE [LARGE SCALE GENOMIC DNA]</scope>
    <source>
        <strain evidence="2 3">CAS34</strain>
    </source>
</reference>
<dbReference type="Proteomes" id="UP000070475">
    <property type="component" value="Unassembled WGS sequence"/>
</dbReference>
<proteinExistence type="predicted"/>
<feature type="transmembrane region" description="Helical" evidence="1">
    <location>
        <begin position="50"/>
        <end position="70"/>
    </location>
</feature>
<gene>
    <name evidence="2" type="ORF">AMQ84_18495</name>
</gene>
<keyword evidence="1" id="KW-0812">Transmembrane</keyword>
<keyword evidence="1" id="KW-0472">Membrane</keyword>
<feature type="transmembrane region" description="Helical" evidence="1">
    <location>
        <begin position="189"/>
        <end position="208"/>
    </location>
</feature>